<dbReference type="Gene3D" id="1.10.10.10">
    <property type="entry name" value="Winged helix-like DNA-binding domain superfamily/Winged helix DNA-binding domain"/>
    <property type="match status" value="1"/>
</dbReference>
<evidence type="ECO:0000313" key="2">
    <source>
        <dbReference type="EMBL" id="GGC11477.1"/>
    </source>
</evidence>
<dbReference type="RefSeq" id="WP_188396196.1">
    <property type="nucleotide sequence ID" value="NZ_BMCG01000004.1"/>
</dbReference>
<sequence>MHTGTRIPDGYDFLGHLYDAVLAPDGFRLFVDKLVEVLDLRAVTMIIRHCDTHEVKALWLAGAITQAWAESYALEYARDDVLASHIMQAPIAHFYASNLDVSYPDGFSRTRFYTEWLAPQGVAYAAGAIVLQEGPWLTQLILQRRRDQPPFARDEMDLLNRLVPHLQRAIQMRQRLDESRIDRQLLAAGLDALAMPVFLFNERMRVAHCNRSAERLIEEGVLYLQDGHLQARNGALTRRLGFDVSLAVAASRRDGISHESVTRLPREGHPPLLLLMVPLHAGDAALPHGAALMFVFDPEQQPQPVLATVQALFGLSAVEAQLAVALCCGRTLGEFAEERGTSLHTVKSQLKNIYLKTGTRRQPDLVSMLLASPAFFVVPPVS</sequence>
<dbReference type="InterPro" id="IPR036388">
    <property type="entry name" value="WH-like_DNA-bd_sf"/>
</dbReference>
<name>A0A8J2XVA2_9BURK</name>
<dbReference type="GO" id="GO:0006355">
    <property type="term" value="P:regulation of DNA-templated transcription"/>
    <property type="evidence" value="ECO:0007669"/>
    <property type="project" value="InterPro"/>
</dbReference>
<organism evidence="2 3">
    <name type="scientific">Oxalicibacterium flavum</name>
    <dbReference type="NCBI Taxonomy" id="179467"/>
    <lineage>
        <taxon>Bacteria</taxon>
        <taxon>Pseudomonadati</taxon>
        <taxon>Pseudomonadota</taxon>
        <taxon>Betaproteobacteria</taxon>
        <taxon>Burkholderiales</taxon>
        <taxon>Oxalobacteraceae</taxon>
        <taxon>Oxalicibacterium</taxon>
    </lineage>
</organism>
<comment type="caution">
    <text evidence="2">The sequence shown here is derived from an EMBL/GenBank/DDBJ whole genome shotgun (WGS) entry which is preliminary data.</text>
</comment>
<evidence type="ECO:0000259" key="1">
    <source>
        <dbReference type="SMART" id="SM00421"/>
    </source>
</evidence>
<dbReference type="Proteomes" id="UP000620266">
    <property type="component" value="Unassembled WGS sequence"/>
</dbReference>
<dbReference type="EMBL" id="BMCG01000004">
    <property type="protein sequence ID" value="GGC11477.1"/>
    <property type="molecule type" value="Genomic_DNA"/>
</dbReference>
<dbReference type="InterPro" id="IPR016032">
    <property type="entry name" value="Sig_transdc_resp-reg_C-effctor"/>
</dbReference>
<reference evidence="2" key="2">
    <citation type="submission" date="2020-09" db="EMBL/GenBank/DDBJ databases">
        <authorList>
            <person name="Sun Q."/>
            <person name="Sedlacek I."/>
        </authorList>
    </citation>
    <scope>NUCLEOTIDE SEQUENCE</scope>
    <source>
        <strain evidence="2">CCM 7086</strain>
    </source>
</reference>
<keyword evidence="3" id="KW-1185">Reference proteome</keyword>
<dbReference type="SMART" id="SM00421">
    <property type="entry name" value="HTH_LUXR"/>
    <property type="match status" value="1"/>
</dbReference>
<evidence type="ECO:0000313" key="3">
    <source>
        <dbReference type="Proteomes" id="UP000620266"/>
    </source>
</evidence>
<dbReference type="GO" id="GO:0003677">
    <property type="term" value="F:DNA binding"/>
    <property type="evidence" value="ECO:0007669"/>
    <property type="project" value="InterPro"/>
</dbReference>
<dbReference type="SUPFAM" id="SSF46894">
    <property type="entry name" value="C-terminal effector domain of the bipartite response regulators"/>
    <property type="match status" value="1"/>
</dbReference>
<reference evidence="2" key="1">
    <citation type="journal article" date="2014" name="Int. J. Syst. Evol. Microbiol.">
        <title>Complete genome sequence of Corynebacterium casei LMG S-19264T (=DSM 44701T), isolated from a smear-ripened cheese.</title>
        <authorList>
            <consortium name="US DOE Joint Genome Institute (JGI-PGF)"/>
            <person name="Walter F."/>
            <person name="Albersmeier A."/>
            <person name="Kalinowski J."/>
            <person name="Ruckert C."/>
        </authorList>
    </citation>
    <scope>NUCLEOTIDE SEQUENCE</scope>
    <source>
        <strain evidence="2">CCM 7086</strain>
    </source>
</reference>
<gene>
    <name evidence="2" type="ORF">GCM10007205_20790</name>
</gene>
<dbReference type="AlphaFoldDB" id="A0A8J2XVA2"/>
<protein>
    <submittedName>
        <fullName evidence="2">LuxR family transcriptional regulator</fullName>
    </submittedName>
</protein>
<dbReference type="InterPro" id="IPR000792">
    <property type="entry name" value="Tscrpt_reg_LuxR_C"/>
</dbReference>
<feature type="domain" description="HTH luxR-type" evidence="1">
    <location>
        <begin position="312"/>
        <end position="369"/>
    </location>
</feature>
<proteinExistence type="predicted"/>
<accession>A0A8J2XVA2</accession>